<dbReference type="GO" id="GO:0006979">
    <property type="term" value="P:response to oxidative stress"/>
    <property type="evidence" value="ECO:0007669"/>
    <property type="project" value="InterPro"/>
</dbReference>
<comment type="caution">
    <text evidence="11">The sequence shown here is derived from an EMBL/GenBank/DDBJ whole genome shotgun (WGS) entry which is preliminary data.</text>
</comment>
<dbReference type="InterPro" id="IPR000823">
    <property type="entry name" value="Peroxidase_pln"/>
</dbReference>
<dbReference type="GO" id="GO:0140825">
    <property type="term" value="F:lactoperoxidase activity"/>
    <property type="evidence" value="ECO:0007669"/>
    <property type="project" value="UniProtKB-EC"/>
</dbReference>
<comment type="cofactor">
    <cofactor evidence="9">
        <name>Ca(2+)</name>
        <dbReference type="ChEBI" id="CHEBI:29108"/>
    </cofactor>
    <text evidence="9">Binds 2 calcium ions per subunit.</text>
</comment>
<evidence type="ECO:0000256" key="8">
    <source>
        <dbReference type="ARBA" id="ARBA00023004"/>
    </source>
</evidence>
<comment type="similarity">
    <text evidence="2">Belongs to the peroxidase family. Ascorbate peroxidase subfamily.</text>
</comment>
<dbReference type="EMBL" id="JACEGQ020000010">
    <property type="protein sequence ID" value="KAH8496443.1"/>
    <property type="molecule type" value="Genomic_DNA"/>
</dbReference>
<feature type="binding site" description="axial binding residue" evidence="9">
    <location>
        <position position="153"/>
    </location>
    <ligand>
        <name>heme b</name>
        <dbReference type="ChEBI" id="CHEBI:60344"/>
    </ligand>
    <ligandPart>
        <name>Fe</name>
        <dbReference type="ChEBI" id="CHEBI:18248"/>
    </ligandPart>
</feature>
<dbReference type="PROSITE" id="PS50873">
    <property type="entry name" value="PEROXIDASE_4"/>
    <property type="match status" value="1"/>
</dbReference>
<keyword evidence="12" id="KW-1185">Reference proteome</keyword>
<comment type="cofactor">
    <cofactor evidence="9">
        <name>heme b</name>
        <dbReference type="ChEBI" id="CHEBI:60344"/>
    </cofactor>
    <text evidence="9">Binds 1 heme b (iron(II)-protoporphyrin IX) group per subunit.</text>
</comment>
<keyword evidence="5" id="KW-0349">Heme</keyword>
<dbReference type="SUPFAM" id="SSF48113">
    <property type="entry name" value="Heme-dependent peroxidases"/>
    <property type="match status" value="1"/>
</dbReference>
<evidence type="ECO:0000256" key="1">
    <source>
        <dbReference type="ARBA" id="ARBA00000189"/>
    </source>
</evidence>
<keyword evidence="4" id="KW-0575">Peroxidase</keyword>
<dbReference type="GO" id="GO:0046872">
    <property type="term" value="F:metal ion binding"/>
    <property type="evidence" value="ECO:0007669"/>
    <property type="project" value="UniProtKB-KW"/>
</dbReference>
<evidence type="ECO:0000256" key="6">
    <source>
        <dbReference type="ARBA" id="ARBA00022723"/>
    </source>
</evidence>
<feature type="binding site" evidence="9">
    <location>
        <position position="55"/>
    </location>
    <ligand>
        <name>Ca(2+)</name>
        <dbReference type="ChEBI" id="CHEBI:29108"/>
        <label>1</label>
    </ligand>
</feature>
<comment type="catalytic activity">
    <reaction evidence="1">
        <text>2 a phenolic donor + H2O2 = 2 a phenolic radical donor + 2 H2O</text>
        <dbReference type="Rhea" id="RHEA:56136"/>
        <dbReference type="ChEBI" id="CHEBI:15377"/>
        <dbReference type="ChEBI" id="CHEBI:16240"/>
        <dbReference type="ChEBI" id="CHEBI:139520"/>
        <dbReference type="ChEBI" id="CHEBI:139521"/>
        <dbReference type="EC" id="1.11.1.7"/>
    </reaction>
</comment>
<accession>A0A8T2XUG4</accession>
<evidence type="ECO:0000256" key="7">
    <source>
        <dbReference type="ARBA" id="ARBA00023002"/>
    </source>
</evidence>
<keyword evidence="7" id="KW-0560">Oxidoreductase</keyword>
<dbReference type="InterPro" id="IPR010255">
    <property type="entry name" value="Haem_peroxidase_sf"/>
</dbReference>
<dbReference type="InterPro" id="IPR002016">
    <property type="entry name" value="Haem_peroxidase"/>
</dbReference>
<evidence type="ECO:0000256" key="2">
    <source>
        <dbReference type="ARBA" id="ARBA00006873"/>
    </source>
</evidence>
<evidence type="ECO:0000256" key="3">
    <source>
        <dbReference type="ARBA" id="ARBA00012313"/>
    </source>
</evidence>
<organism evidence="11 12">
    <name type="scientific">Populus deltoides</name>
    <name type="common">Eastern poplar</name>
    <name type="synonym">Eastern cottonwood</name>
    <dbReference type="NCBI Taxonomy" id="3696"/>
    <lineage>
        <taxon>Eukaryota</taxon>
        <taxon>Viridiplantae</taxon>
        <taxon>Streptophyta</taxon>
        <taxon>Embryophyta</taxon>
        <taxon>Tracheophyta</taxon>
        <taxon>Spermatophyta</taxon>
        <taxon>Magnoliopsida</taxon>
        <taxon>eudicotyledons</taxon>
        <taxon>Gunneridae</taxon>
        <taxon>Pentapetalae</taxon>
        <taxon>rosids</taxon>
        <taxon>fabids</taxon>
        <taxon>Malpighiales</taxon>
        <taxon>Salicaceae</taxon>
        <taxon>Saliceae</taxon>
        <taxon>Populus</taxon>
    </lineage>
</organism>
<evidence type="ECO:0000256" key="9">
    <source>
        <dbReference type="PIRSR" id="PIRSR600823-3"/>
    </source>
</evidence>
<keyword evidence="8 9" id="KW-0408">Iron</keyword>
<feature type="binding site" evidence="9">
    <location>
        <position position="51"/>
    </location>
    <ligand>
        <name>Ca(2+)</name>
        <dbReference type="ChEBI" id="CHEBI:29108"/>
        <label>1</label>
    </ligand>
</feature>
<dbReference type="GO" id="GO:0020037">
    <property type="term" value="F:heme binding"/>
    <property type="evidence" value="ECO:0007669"/>
    <property type="project" value="InterPro"/>
</dbReference>
<dbReference type="EC" id="1.11.1.7" evidence="3"/>
<dbReference type="PRINTS" id="PR00458">
    <property type="entry name" value="PEROXIDASE"/>
</dbReference>
<dbReference type="Gene3D" id="1.10.420.10">
    <property type="entry name" value="Peroxidase, domain 2"/>
    <property type="match status" value="1"/>
</dbReference>
<sequence length="191" mass="20645">MSPPSSLHKGLSWNISLRRKAWAFFRVESIGLSVWLGLWIILPKEEPLANGLGASVLLDDTENFVGEKSWTIELELVKSDLESVCPETVSCADILAVVANDSVLLEVQMGRKDSLSASKAAATGNIRAPNSSVSNFQNAGIIQNDMVALSGAHTIGKARCSTFSSRFLCPGNYGGRDVYVDFVQSLQQPRS</sequence>
<dbReference type="InterPro" id="IPR019793">
    <property type="entry name" value="Peroxidases_heam-ligand_BS"/>
</dbReference>
<evidence type="ECO:0000313" key="12">
    <source>
        <dbReference type="Proteomes" id="UP000807159"/>
    </source>
</evidence>
<feature type="domain" description="Plant heme peroxidase family profile" evidence="10">
    <location>
        <begin position="48"/>
        <end position="191"/>
    </location>
</feature>
<dbReference type="Gene3D" id="1.10.520.10">
    <property type="match status" value="1"/>
</dbReference>
<dbReference type="PANTHER" id="PTHR31388:SF28">
    <property type="entry name" value="PEROXIDASE 40"/>
    <property type="match status" value="1"/>
</dbReference>
<feature type="binding site" evidence="9">
    <location>
        <position position="154"/>
    </location>
    <ligand>
        <name>Ca(2+)</name>
        <dbReference type="ChEBI" id="CHEBI:29108"/>
        <label>2</label>
    </ligand>
</feature>
<reference evidence="11" key="1">
    <citation type="journal article" date="2021" name="J. Hered.">
        <title>Genome Assembly of Salicaceae Populus deltoides (Eastern Cottonwood) I-69 Based on Nanopore Sequencing and Hi-C Technologies.</title>
        <authorList>
            <person name="Bai S."/>
            <person name="Wu H."/>
            <person name="Zhang J."/>
            <person name="Pan Z."/>
            <person name="Zhao W."/>
            <person name="Li Z."/>
            <person name="Tong C."/>
        </authorList>
    </citation>
    <scope>NUCLEOTIDE SEQUENCE</scope>
    <source>
        <tissue evidence="11">Leaf</tissue>
    </source>
</reference>
<gene>
    <name evidence="11" type="ORF">H0E87_019274</name>
</gene>
<dbReference type="Pfam" id="PF00141">
    <property type="entry name" value="peroxidase"/>
    <property type="match status" value="1"/>
</dbReference>
<keyword evidence="6 9" id="KW-0479">Metal-binding</keyword>
<feature type="binding site" evidence="9">
    <location>
        <position position="67"/>
    </location>
    <ligand>
        <name>Ca(2+)</name>
        <dbReference type="ChEBI" id="CHEBI:29108"/>
        <label>1</label>
    </ligand>
</feature>
<dbReference type="PROSITE" id="PS00435">
    <property type="entry name" value="PEROXIDASE_1"/>
    <property type="match status" value="1"/>
</dbReference>
<name>A0A8T2XUG4_POPDE</name>
<evidence type="ECO:0000313" key="11">
    <source>
        <dbReference type="EMBL" id="KAH8496443.1"/>
    </source>
</evidence>
<evidence type="ECO:0000259" key="10">
    <source>
        <dbReference type="PROSITE" id="PS50873"/>
    </source>
</evidence>
<dbReference type="Proteomes" id="UP000807159">
    <property type="component" value="Chromosome 10"/>
</dbReference>
<proteinExistence type="inferred from homology"/>
<keyword evidence="9" id="KW-0106">Calcium</keyword>
<evidence type="ECO:0000256" key="4">
    <source>
        <dbReference type="ARBA" id="ARBA00022559"/>
    </source>
</evidence>
<evidence type="ECO:0000256" key="5">
    <source>
        <dbReference type="ARBA" id="ARBA00022617"/>
    </source>
</evidence>
<dbReference type="PANTHER" id="PTHR31388">
    <property type="entry name" value="PEROXIDASE 72-RELATED"/>
    <property type="match status" value="1"/>
</dbReference>
<dbReference type="AlphaFoldDB" id="A0A8T2XUG4"/>
<protein>
    <recommendedName>
        <fullName evidence="3">peroxidase</fullName>
        <ecNumber evidence="3">1.11.1.7</ecNumber>
    </recommendedName>
</protein>